<dbReference type="PANTHER" id="PTHR36966">
    <property type="entry name" value="REP-ASSOCIATED TYROSINE TRANSPOSASE"/>
    <property type="match status" value="1"/>
</dbReference>
<gene>
    <name evidence="2" type="ORF">LF1_29190</name>
</gene>
<dbReference type="SMART" id="SM01321">
    <property type="entry name" value="Y1_Tnp"/>
    <property type="match status" value="1"/>
</dbReference>
<dbReference type="Proteomes" id="UP000322699">
    <property type="component" value="Unassembled WGS sequence"/>
</dbReference>
<keyword evidence="3" id="KW-1185">Reference proteome</keyword>
<dbReference type="AlphaFoldDB" id="A0A5B1CKW5"/>
<dbReference type="PANTHER" id="PTHR36966:SF1">
    <property type="entry name" value="REP-ASSOCIATED TYROSINE TRANSPOSASE"/>
    <property type="match status" value="1"/>
</dbReference>
<evidence type="ECO:0000313" key="3">
    <source>
        <dbReference type="Proteomes" id="UP000322699"/>
    </source>
</evidence>
<protein>
    <recommendedName>
        <fullName evidence="1">Transposase IS200-like domain-containing protein</fullName>
    </recommendedName>
</protein>
<dbReference type="SUPFAM" id="SSF143422">
    <property type="entry name" value="Transposase IS200-like"/>
    <property type="match status" value="1"/>
</dbReference>
<dbReference type="GO" id="GO:0043565">
    <property type="term" value="F:sequence-specific DNA binding"/>
    <property type="evidence" value="ECO:0007669"/>
    <property type="project" value="TreeGrafter"/>
</dbReference>
<dbReference type="GO" id="GO:0006313">
    <property type="term" value="P:DNA transposition"/>
    <property type="evidence" value="ECO:0007669"/>
    <property type="project" value="InterPro"/>
</dbReference>
<comment type="caution">
    <text evidence="2">The sequence shown here is derived from an EMBL/GenBank/DDBJ whole genome shotgun (WGS) entry which is preliminary data.</text>
</comment>
<dbReference type="InterPro" id="IPR052715">
    <property type="entry name" value="RAYT_transposase"/>
</dbReference>
<evidence type="ECO:0000259" key="1">
    <source>
        <dbReference type="SMART" id="SM01321"/>
    </source>
</evidence>
<feature type="domain" description="Transposase IS200-like" evidence="1">
    <location>
        <begin position="42"/>
        <end position="158"/>
    </location>
</feature>
<dbReference type="GO" id="GO:0004803">
    <property type="term" value="F:transposase activity"/>
    <property type="evidence" value="ECO:0007669"/>
    <property type="project" value="InterPro"/>
</dbReference>
<dbReference type="EMBL" id="VRLW01000001">
    <property type="protein sequence ID" value="KAA1260379.1"/>
    <property type="molecule type" value="Genomic_DNA"/>
</dbReference>
<accession>A0A5B1CKW5</accession>
<sequence length="209" mass="24595">MTQDPSTMYRWRQLTDRQREQVLTERRQYNRPPHSVPHIESDTTTYYMITAACFEHRHLIGKSPERMSAFERDLTALLHESCNQVFAWTILPNHYHCLVDAPDVSALLKSLGQLHGRSSFYWNGEDNSRGRQVWCNAAETVMKSERHFYATINYVLHNAVKHGYVQKWTQWPYCNANEYLESTGPEKALHLWKSYPISDYGNNWDPAEL</sequence>
<dbReference type="RefSeq" id="WP_068265637.1">
    <property type="nucleotide sequence ID" value="NZ_LWSK01000093.1"/>
</dbReference>
<reference evidence="2 3" key="1">
    <citation type="submission" date="2019-08" db="EMBL/GenBank/DDBJ databases">
        <title>Deep-cultivation of Planctomycetes and their phenomic and genomic characterization uncovers novel biology.</title>
        <authorList>
            <person name="Wiegand S."/>
            <person name="Jogler M."/>
            <person name="Boedeker C."/>
            <person name="Pinto D."/>
            <person name="Vollmers J."/>
            <person name="Rivas-Marin E."/>
            <person name="Kohn T."/>
            <person name="Peeters S.H."/>
            <person name="Heuer A."/>
            <person name="Rast P."/>
            <person name="Oberbeckmann S."/>
            <person name="Bunk B."/>
            <person name="Jeske O."/>
            <person name="Meyerdierks A."/>
            <person name="Storesund J.E."/>
            <person name="Kallscheuer N."/>
            <person name="Luecker S."/>
            <person name="Lage O.M."/>
            <person name="Pohl T."/>
            <person name="Merkel B.J."/>
            <person name="Hornburger P."/>
            <person name="Mueller R.-W."/>
            <person name="Bruemmer F."/>
            <person name="Labrenz M."/>
            <person name="Spormann A.M."/>
            <person name="Op Den Camp H."/>
            <person name="Overmann J."/>
            <person name="Amann R."/>
            <person name="Jetten M.S.M."/>
            <person name="Mascher T."/>
            <person name="Medema M.H."/>
            <person name="Devos D.P."/>
            <person name="Kaster A.-K."/>
            <person name="Ovreas L."/>
            <person name="Rohde M."/>
            <person name="Galperin M.Y."/>
            <person name="Jogler C."/>
        </authorList>
    </citation>
    <scope>NUCLEOTIDE SEQUENCE [LARGE SCALE GENOMIC DNA]</scope>
    <source>
        <strain evidence="2 3">LF1</strain>
    </source>
</reference>
<name>A0A5B1CKW5_9BACT</name>
<dbReference type="InterPro" id="IPR036515">
    <property type="entry name" value="Transposase_17_sf"/>
</dbReference>
<dbReference type="Gene3D" id="3.30.70.1290">
    <property type="entry name" value="Transposase IS200-like"/>
    <property type="match status" value="1"/>
</dbReference>
<organism evidence="2 3">
    <name type="scientific">Rubripirellula obstinata</name>
    <dbReference type="NCBI Taxonomy" id="406547"/>
    <lineage>
        <taxon>Bacteria</taxon>
        <taxon>Pseudomonadati</taxon>
        <taxon>Planctomycetota</taxon>
        <taxon>Planctomycetia</taxon>
        <taxon>Pirellulales</taxon>
        <taxon>Pirellulaceae</taxon>
        <taxon>Rubripirellula</taxon>
    </lineage>
</organism>
<evidence type="ECO:0000313" key="2">
    <source>
        <dbReference type="EMBL" id="KAA1260379.1"/>
    </source>
</evidence>
<proteinExistence type="predicted"/>
<dbReference type="OrthoDB" id="9800147at2"/>
<dbReference type="InterPro" id="IPR002686">
    <property type="entry name" value="Transposase_17"/>
</dbReference>